<dbReference type="SUPFAM" id="SSF75620">
    <property type="entry name" value="Release factor"/>
    <property type="match status" value="1"/>
</dbReference>
<comment type="similarity">
    <text evidence="2 7">Belongs to the prokaryotic/mitochondrial release factor family.</text>
</comment>
<evidence type="ECO:0000256" key="2">
    <source>
        <dbReference type="ARBA" id="ARBA00010835"/>
    </source>
</evidence>
<dbReference type="PATRIC" id="fig|446465.5.peg.1913"/>
<comment type="PTM">
    <text evidence="7">Methylated by PrmC. Methylation increases the termination efficiency of RF1.</text>
</comment>
<keyword evidence="8" id="KW-0175">Coiled coil</keyword>
<dbReference type="GO" id="GO:0016149">
    <property type="term" value="F:translation release factor activity, codon specific"/>
    <property type="evidence" value="ECO:0007669"/>
    <property type="project" value="UniProtKB-UniRule"/>
</dbReference>
<keyword evidence="4 7" id="KW-0963">Cytoplasm</keyword>
<dbReference type="PANTHER" id="PTHR43804:SF7">
    <property type="entry name" value="LD18447P"/>
    <property type="match status" value="1"/>
</dbReference>
<dbReference type="InterPro" id="IPR045853">
    <property type="entry name" value="Pep_chain_release_fac_I_sf"/>
</dbReference>
<dbReference type="InterPro" id="IPR000352">
    <property type="entry name" value="Pep_chain_release_fac_I"/>
</dbReference>
<comment type="subcellular location">
    <subcellularLocation>
        <location evidence="7">Cytoplasm</location>
    </subcellularLocation>
</comment>
<feature type="domain" description="Prokaryotic-type class I peptide chain release factors" evidence="9">
    <location>
        <begin position="241"/>
        <end position="257"/>
    </location>
</feature>
<dbReference type="EMBL" id="CP001643">
    <property type="protein sequence ID" value="ACU85740.1"/>
    <property type="molecule type" value="Genomic_DNA"/>
</dbReference>
<dbReference type="HOGENOM" id="CLU_036856_0_6_11"/>
<dbReference type="InterPro" id="IPR050057">
    <property type="entry name" value="Prokaryotic/Mito_RF"/>
</dbReference>
<dbReference type="Gene3D" id="6.10.140.1950">
    <property type="match status" value="1"/>
</dbReference>
<evidence type="ECO:0000313" key="11">
    <source>
        <dbReference type="Proteomes" id="UP000001919"/>
    </source>
</evidence>
<dbReference type="Pfam" id="PF03462">
    <property type="entry name" value="PCRF"/>
    <property type="match status" value="1"/>
</dbReference>
<dbReference type="InterPro" id="IPR004373">
    <property type="entry name" value="RF-1"/>
</dbReference>
<evidence type="ECO:0000256" key="4">
    <source>
        <dbReference type="ARBA" id="ARBA00022490"/>
    </source>
</evidence>
<dbReference type="STRING" id="446465.Bfae_19240"/>
<reference evidence="10 11" key="1">
    <citation type="journal article" date="2009" name="Stand. Genomic Sci.">
        <title>Complete genome sequence of Brachybacterium faecium type strain (Schefferle 6-10).</title>
        <authorList>
            <person name="Lapidus A."/>
            <person name="Pukall R."/>
            <person name="Labuttii K."/>
            <person name="Copeland A."/>
            <person name="Del Rio T.G."/>
            <person name="Nolan M."/>
            <person name="Chen F."/>
            <person name="Lucas S."/>
            <person name="Tice H."/>
            <person name="Cheng J.F."/>
            <person name="Bruce D."/>
            <person name="Goodwin L."/>
            <person name="Pitluck S."/>
            <person name="Rohde M."/>
            <person name="Goker M."/>
            <person name="Pati A."/>
            <person name="Ivanova N."/>
            <person name="Mavrommatis K."/>
            <person name="Chen A."/>
            <person name="Palaniappan K."/>
            <person name="D'haeseleer P."/>
            <person name="Chain P."/>
            <person name="Bristow J."/>
            <person name="Eisen J.A."/>
            <person name="Markowitz V."/>
            <person name="Hugenholtz P."/>
            <person name="Kyrpides N.C."/>
            <person name="Klenk H.P."/>
        </authorList>
    </citation>
    <scope>NUCLEOTIDE SEQUENCE [LARGE SCALE GENOMIC DNA]</scope>
    <source>
        <strain evidence="11">ATCC 43885 / DSM 4810 / JCM 11609 / LMG 19847 / NBRC 14762 / NCIMB 9860 / 6-10</strain>
    </source>
</reference>
<name>C7MDT3_BRAFD</name>
<dbReference type="PANTHER" id="PTHR43804">
    <property type="entry name" value="LD18447P"/>
    <property type="match status" value="1"/>
</dbReference>
<keyword evidence="3 7" id="KW-0488">Methylation</keyword>
<keyword evidence="11" id="KW-1185">Reference proteome</keyword>
<keyword evidence="5 7" id="KW-0648">Protein biosynthesis</keyword>
<evidence type="ECO:0000256" key="6">
    <source>
        <dbReference type="ARBA" id="ARBA00050039"/>
    </source>
</evidence>
<organism evidence="10 11">
    <name type="scientific">Brachybacterium faecium (strain ATCC 43885 / DSM 4810 / JCM 11609 / LMG 19847 / NBRC 14762 / NCIMB 9860 / 6-10)</name>
    <dbReference type="NCBI Taxonomy" id="446465"/>
    <lineage>
        <taxon>Bacteria</taxon>
        <taxon>Bacillati</taxon>
        <taxon>Actinomycetota</taxon>
        <taxon>Actinomycetes</taxon>
        <taxon>Micrococcales</taxon>
        <taxon>Dermabacteraceae</taxon>
        <taxon>Brachybacterium</taxon>
    </lineage>
</organism>
<dbReference type="AlphaFoldDB" id="C7MDT3"/>
<evidence type="ECO:0000259" key="9">
    <source>
        <dbReference type="PROSITE" id="PS00745"/>
    </source>
</evidence>
<accession>C7MDT3</accession>
<dbReference type="Proteomes" id="UP000001919">
    <property type="component" value="Chromosome"/>
</dbReference>
<feature type="modified residue" description="N5-methylglutamine" evidence="7">
    <location>
        <position position="248"/>
    </location>
</feature>
<feature type="coiled-coil region" evidence="8">
    <location>
        <begin position="69"/>
        <end position="100"/>
    </location>
</feature>
<dbReference type="NCBIfam" id="NF001859">
    <property type="entry name" value="PRK00591.1"/>
    <property type="match status" value="1"/>
</dbReference>
<dbReference type="OrthoDB" id="9806673at2"/>
<dbReference type="SMART" id="SM00937">
    <property type="entry name" value="PCRF"/>
    <property type="match status" value="1"/>
</dbReference>
<dbReference type="GO" id="GO:0005737">
    <property type="term" value="C:cytoplasm"/>
    <property type="evidence" value="ECO:0007669"/>
    <property type="project" value="UniProtKB-SubCell"/>
</dbReference>
<dbReference type="HAMAP" id="MF_00093">
    <property type="entry name" value="Rel_fac_1"/>
    <property type="match status" value="1"/>
</dbReference>
<dbReference type="eggNOG" id="COG0216">
    <property type="taxonomic scope" value="Bacteria"/>
</dbReference>
<dbReference type="FunFam" id="3.30.160.20:FF:000004">
    <property type="entry name" value="Peptide chain release factor 1"/>
    <property type="match status" value="1"/>
</dbReference>
<evidence type="ECO:0000256" key="3">
    <source>
        <dbReference type="ARBA" id="ARBA00022481"/>
    </source>
</evidence>
<dbReference type="Gene3D" id="3.30.160.20">
    <property type="match status" value="1"/>
</dbReference>
<dbReference type="NCBIfam" id="TIGR00019">
    <property type="entry name" value="prfA"/>
    <property type="match status" value="1"/>
</dbReference>
<evidence type="ECO:0000256" key="7">
    <source>
        <dbReference type="HAMAP-Rule" id="MF_00093"/>
    </source>
</evidence>
<sequence length="378" mass="40990">MSAHDGGDRLAPLRREHAALQEAMADPALHEDAARARRVGRRYAELEGVLDAAARLEATAADLETVHELEALGEGDEELAREAAQLRERLEQEREHLEDLLAPRDPDDARDVILEIKAGAGGEESALFAAEMLRMYRAYAESQGWRVEVLTSAESELGGFKDVTVAIAARGAGGSGSGVYAHLKHEAGVHRVQRVPVTESQGRIHTSAVGVLVLPEADEADESELLAEAMAPANLRIDVFRSSGPGGQSVNTTDSAVRITHLPTGVVVSCQDQKSQLQNREQALRILRTRLLDARRAEQEAQSSAARRSQVRTVDRSERIRTYNFPESRVADHRTGYKAGNLAQVLSGDLEDLIASSREAERAARLADAQAGDPEAAR</sequence>
<dbReference type="Pfam" id="PF00472">
    <property type="entry name" value="RF-1"/>
    <property type="match status" value="1"/>
</dbReference>
<comment type="function">
    <text evidence="1 7">Peptide chain release factor 1 directs the termination of translation in response to the peptide chain termination codons UAG and UAA.</text>
</comment>
<dbReference type="InterPro" id="IPR005139">
    <property type="entry name" value="PCRF"/>
</dbReference>
<evidence type="ECO:0000256" key="1">
    <source>
        <dbReference type="ARBA" id="ARBA00002986"/>
    </source>
</evidence>
<dbReference type="KEGG" id="bfa:Bfae_19240"/>
<proteinExistence type="inferred from homology"/>
<evidence type="ECO:0000256" key="5">
    <source>
        <dbReference type="ARBA" id="ARBA00022917"/>
    </source>
</evidence>
<protein>
    <recommendedName>
        <fullName evidence="6 7">Peptide chain release factor 1</fullName>
        <shortName evidence="7">RF-1</shortName>
    </recommendedName>
</protein>
<evidence type="ECO:0000313" key="10">
    <source>
        <dbReference type="EMBL" id="ACU85740.1"/>
    </source>
</evidence>
<dbReference type="FunFam" id="3.30.70.1660:FF:000002">
    <property type="entry name" value="Peptide chain release factor 1"/>
    <property type="match status" value="1"/>
</dbReference>
<gene>
    <name evidence="7" type="primary">prfA</name>
    <name evidence="10" type="ordered locus">Bfae_19240</name>
</gene>
<dbReference type="PROSITE" id="PS00745">
    <property type="entry name" value="RF_PROK_I"/>
    <property type="match status" value="1"/>
</dbReference>
<dbReference type="Gene3D" id="3.30.70.1660">
    <property type="match status" value="1"/>
</dbReference>
<evidence type="ECO:0000256" key="8">
    <source>
        <dbReference type="SAM" id="Coils"/>
    </source>
</evidence>